<evidence type="ECO:0000313" key="3">
    <source>
        <dbReference type="Proteomes" id="UP000015104"/>
    </source>
</evidence>
<name>T1K503_TETUR</name>
<evidence type="ECO:0000256" key="1">
    <source>
        <dbReference type="SAM" id="MobiDB-lite"/>
    </source>
</evidence>
<accession>T1K503</accession>
<keyword evidence="3" id="KW-1185">Reference proteome</keyword>
<reference evidence="3" key="1">
    <citation type="submission" date="2011-08" db="EMBL/GenBank/DDBJ databases">
        <authorList>
            <person name="Rombauts S."/>
        </authorList>
    </citation>
    <scope>NUCLEOTIDE SEQUENCE</scope>
    <source>
        <strain evidence="3">London</strain>
    </source>
</reference>
<dbReference type="HOGENOM" id="CLU_2111962_0_0_1"/>
<evidence type="ECO:0000313" key="2">
    <source>
        <dbReference type="EnsemblMetazoa" id="tetur05g04540.1"/>
    </source>
</evidence>
<dbReference type="EnsemblMetazoa" id="tetur05g04540.1">
    <property type="protein sequence ID" value="tetur05g04540.1"/>
    <property type="gene ID" value="tetur05g04540"/>
</dbReference>
<organism evidence="2 3">
    <name type="scientific">Tetranychus urticae</name>
    <name type="common">Two-spotted spider mite</name>
    <dbReference type="NCBI Taxonomy" id="32264"/>
    <lineage>
        <taxon>Eukaryota</taxon>
        <taxon>Metazoa</taxon>
        <taxon>Ecdysozoa</taxon>
        <taxon>Arthropoda</taxon>
        <taxon>Chelicerata</taxon>
        <taxon>Arachnida</taxon>
        <taxon>Acari</taxon>
        <taxon>Acariformes</taxon>
        <taxon>Trombidiformes</taxon>
        <taxon>Prostigmata</taxon>
        <taxon>Eleutherengona</taxon>
        <taxon>Raphignathae</taxon>
        <taxon>Tetranychoidea</taxon>
        <taxon>Tetranychidae</taxon>
        <taxon>Tetranychus</taxon>
    </lineage>
</organism>
<dbReference type="EMBL" id="CAEY01001583">
    <property type="status" value="NOT_ANNOTATED_CDS"/>
    <property type="molecule type" value="Genomic_DNA"/>
</dbReference>
<reference evidence="2" key="2">
    <citation type="submission" date="2015-06" db="UniProtKB">
        <authorList>
            <consortium name="EnsemblMetazoa"/>
        </authorList>
    </citation>
    <scope>IDENTIFICATION</scope>
</reference>
<dbReference type="Proteomes" id="UP000015104">
    <property type="component" value="Unassembled WGS sequence"/>
</dbReference>
<dbReference type="AlphaFoldDB" id="T1K503"/>
<protein>
    <submittedName>
        <fullName evidence="2">Uncharacterized protein</fullName>
    </submittedName>
</protein>
<proteinExistence type="predicted"/>
<feature type="region of interest" description="Disordered" evidence="1">
    <location>
        <begin position="94"/>
        <end position="115"/>
    </location>
</feature>
<sequence length="115" mass="12415">MSNSIATIVDSDNIFDRYNPMRWILGAQLYYDTKLFALNLPNRVIQDVSNVVLIPWRGNDFSSSGLLPNMNNIYNSVPLIGSLMGRPSASLAASSTIGPMSSVEYAKPPGSGSSS</sequence>